<keyword evidence="1" id="KW-0812">Transmembrane</keyword>
<feature type="transmembrane region" description="Helical" evidence="1">
    <location>
        <begin position="6"/>
        <end position="24"/>
    </location>
</feature>
<keyword evidence="1" id="KW-0472">Membrane</keyword>
<evidence type="ECO:0000256" key="1">
    <source>
        <dbReference type="SAM" id="Phobius"/>
    </source>
</evidence>
<comment type="caution">
    <text evidence="2">The sequence shown here is derived from an EMBL/GenBank/DDBJ whole genome shotgun (WGS) entry which is preliminary data.</text>
</comment>
<evidence type="ECO:0000313" key="2">
    <source>
        <dbReference type="EMBL" id="MBW0145151.1"/>
    </source>
</evidence>
<name>A0ABS6V6P3_9SPHN</name>
<feature type="transmembrane region" description="Helical" evidence="1">
    <location>
        <begin position="115"/>
        <end position="137"/>
    </location>
</feature>
<sequence length="142" mass="16010">MKPLLQPAAVLILWSMVMWAWLYATRIPAMRKAGIDLTDRHGGTGKDLDGNIPDKVQWKAHNYNHLMEQPTLFYAVVVILALLGDTSETTRQIAWDYVGLRILHSLIQALWNRTIVRWAIFMLASIALLLLSIRAVVGAFSA</sequence>
<dbReference type="InterPro" id="IPR001129">
    <property type="entry name" value="Membr-assoc_MAPEG"/>
</dbReference>
<gene>
    <name evidence="2" type="ORF">KTQ36_07565</name>
</gene>
<keyword evidence="3" id="KW-1185">Reference proteome</keyword>
<protein>
    <submittedName>
        <fullName evidence="2">MAPEG family protein</fullName>
    </submittedName>
</protein>
<dbReference type="EMBL" id="JAHVAH010000001">
    <property type="protein sequence ID" value="MBW0145151.1"/>
    <property type="molecule type" value="Genomic_DNA"/>
</dbReference>
<accession>A0ABS6V6P3</accession>
<keyword evidence="1" id="KW-1133">Transmembrane helix</keyword>
<evidence type="ECO:0000313" key="3">
    <source>
        <dbReference type="Proteomes" id="UP000698028"/>
    </source>
</evidence>
<reference evidence="2 3" key="1">
    <citation type="submission" date="2021-07" db="EMBL/GenBank/DDBJ databases">
        <title>The draft genome sequence of Sphingomicrobium sp. B8.</title>
        <authorList>
            <person name="Mu L."/>
        </authorList>
    </citation>
    <scope>NUCLEOTIDE SEQUENCE [LARGE SCALE GENOMIC DNA]</scope>
    <source>
        <strain evidence="2 3">B8</strain>
    </source>
</reference>
<dbReference type="RefSeq" id="WP_218633080.1">
    <property type="nucleotide sequence ID" value="NZ_JAHVAH010000001.1"/>
</dbReference>
<dbReference type="Pfam" id="PF01124">
    <property type="entry name" value="MAPEG"/>
    <property type="match status" value="1"/>
</dbReference>
<dbReference type="Proteomes" id="UP000698028">
    <property type="component" value="Unassembled WGS sequence"/>
</dbReference>
<proteinExistence type="predicted"/>
<organism evidence="2 3">
    <name type="scientific">Sphingomicrobium clamense</name>
    <dbReference type="NCBI Taxonomy" id="2851013"/>
    <lineage>
        <taxon>Bacteria</taxon>
        <taxon>Pseudomonadati</taxon>
        <taxon>Pseudomonadota</taxon>
        <taxon>Alphaproteobacteria</taxon>
        <taxon>Sphingomonadales</taxon>
        <taxon>Sphingomonadaceae</taxon>
        <taxon>Sphingomicrobium</taxon>
    </lineage>
</organism>